<dbReference type="PANTHER" id="PTHR33159">
    <property type="entry name" value="RPM1-INTERACTING PROTEIN 4 (RIN4) FAMILY PROTEIN"/>
    <property type="match status" value="1"/>
</dbReference>
<keyword evidence="4" id="KW-1185">Reference proteome</keyword>
<evidence type="ECO:0000259" key="2">
    <source>
        <dbReference type="Pfam" id="PF05627"/>
    </source>
</evidence>
<reference evidence="3" key="1">
    <citation type="submission" date="2021-08" db="EMBL/GenBank/DDBJ databases">
        <title>WGS assembly of Ceratopteris richardii.</title>
        <authorList>
            <person name="Marchant D.B."/>
            <person name="Chen G."/>
            <person name="Jenkins J."/>
            <person name="Shu S."/>
            <person name="Leebens-Mack J."/>
            <person name="Grimwood J."/>
            <person name="Schmutz J."/>
            <person name="Soltis P."/>
            <person name="Soltis D."/>
            <person name="Chen Z.-H."/>
        </authorList>
    </citation>
    <scope>NUCLEOTIDE SEQUENCE</scope>
    <source>
        <strain evidence="3">Whitten #5841</strain>
        <tissue evidence="3">Leaf</tissue>
    </source>
</reference>
<feature type="compositionally biased region" description="Basic and acidic residues" evidence="1">
    <location>
        <begin position="333"/>
        <end position="347"/>
    </location>
</feature>
<feature type="region of interest" description="Disordered" evidence="1">
    <location>
        <begin position="261"/>
        <end position="293"/>
    </location>
</feature>
<dbReference type="Pfam" id="PF05627">
    <property type="entry name" value="AvrRpt-cleavage"/>
    <property type="match status" value="1"/>
</dbReference>
<dbReference type="InterPro" id="IPR040387">
    <property type="entry name" value="RIN4/NOI4"/>
</dbReference>
<feature type="compositionally biased region" description="Basic and acidic residues" evidence="1">
    <location>
        <begin position="220"/>
        <end position="239"/>
    </location>
</feature>
<feature type="compositionally biased region" description="Polar residues" evidence="1">
    <location>
        <begin position="364"/>
        <end position="374"/>
    </location>
</feature>
<name>A0A8T2RPE7_CERRI</name>
<dbReference type="AlphaFoldDB" id="A0A8T2RPE7"/>
<dbReference type="PANTHER" id="PTHR33159:SF101">
    <property type="entry name" value="OS04G0379600 PROTEIN"/>
    <property type="match status" value="1"/>
</dbReference>
<accession>A0A8T2RPE7</accession>
<feature type="domain" description="RIN4 pathogenic type III effector avirulence factor Avr cleavage site" evidence="2">
    <location>
        <begin position="278"/>
        <end position="311"/>
    </location>
</feature>
<feature type="region of interest" description="Disordered" evidence="1">
    <location>
        <begin position="318"/>
        <end position="388"/>
    </location>
</feature>
<evidence type="ECO:0000313" key="3">
    <source>
        <dbReference type="EMBL" id="KAH7298359.1"/>
    </source>
</evidence>
<evidence type="ECO:0000313" key="4">
    <source>
        <dbReference type="Proteomes" id="UP000825935"/>
    </source>
</evidence>
<feature type="compositionally biased region" description="Basic and acidic residues" evidence="1">
    <location>
        <begin position="261"/>
        <end position="275"/>
    </location>
</feature>
<evidence type="ECO:0000256" key="1">
    <source>
        <dbReference type="SAM" id="MobiDB-lite"/>
    </source>
</evidence>
<dbReference type="Proteomes" id="UP000825935">
    <property type="component" value="Chromosome 25"/>
</dbReference>
<feature type="region of interest" description="Disordered" evidence="1">
    <location>
        <begin position="193"/>
        <end position="239"/>
    </location>
</feature>
<organism evidence="3 4">
    <name type="scientific">Ceratopteris richardii</name>
    <name type="common">Triangle waterfern</name>
    <dbReference type="NCBI Taxonomy" id="49495"/>
    <lineage>
        <taxon>Eukaryota</taxon>
        <taxon>Viridiplantae</taxon>
        <taxon>Streptophyta</taxon>
        <taxon>Embryophyta</taxon>
        <taxon>Tracheophyta</taxon>
        <taxon>Polypodiopsida</taxon>
        <taxon>Polypodiidae</taxon>
        <taxon>Polypodiales</taxon>
        <taxon>Pteridineae</taxon>
        <taxon>Pteridaceae</taxon>
        <taxon>Parkerioideae</taxon>
        <taxon>Ceratopteris</taxon>
    </lineage>
</organism>
<dbReference type="OrthoDB" id="1109067at2759"/>
<feature type="compositionally biased region" description="Basic and acidic residues" evidence="1">
    <location>
        <begin position="200"/>
        <end position="211"/>
    </location>
</feature>
<gene>
    <name evidence="3" type="ORF">KP509_25G039200</name>
</gene>
<sequence length="388" mass="43825">MCLCAKREASWCYREQCVIVCVSFFPDQFSFPQSKYDLAFSIPVQLWKSGLIVLIMRDSPQNKEMRKKEEMHETTHLHSFQGEVKQNEQHFPAAPVSSKLYKKKDFEYLSSFPGYARTIRQCVAIRPAHFELSQGRSDTESDFFTTTSSIDYATSVSSASSVSSLTPKYDKLFASLKEDMEDSNEYQIYQKQDGSFPHGRYHEEHDLRTTETRTSSSEDTSEKEGLQKLNPGKEDSVLHVDVEDGSLDKSTRLTKGTVRVKEAHAKVRAKTKPETSDAPPVLPKFGSWDTKNPSSGDAYTLIFRRLRDEKQAGGIATAVSVSSTNLNEDEEVSEHHKAENKEREPLRSNHHSKKEPSGGKASSKPRQNVSQSGPSRWFSCCKPSVLDD</sequence>
<dbReference type="EMBL" id="CM035430">
    <property type="protein sequence ID" value="KAH7298359.1"/>
    <property type="molecule type" value="Genomic_DNA"/>
</dbReference>
<comment type="caution">
    <text evidence="3">The sequence shown here is derived from an EMBL/GenBank/DDBJ whole genome shotgun (WGS) entry which is preliminary data.</text>
</comment>
<proteinExistence type="predicted"/>
<protein>
    <recommendedName>
        <fullName evidence="2">RIN4 pathogenic type III effector avirulence factor Avr cleavage site domain-containing protein</fullName>
    </recommendedName>
</protein>
<dbReference type="InterPro" id="IPR008700">
    <property type="entry name" value="TypeIII_avirulence_cleave"/>
</dbReference>